<dbReference type="EMBL" id="FQVY01000001">
    <property type="protein sequence ID" value="SHF83190.1"/>
    <property type="molecule type" value="Genomic_DNA"/>
</dbReference>
<evidence type="ECO:0000313" key="2">
    <source>
        <dbReference type="EMBL" id="MZL70133.1"/>
    </source>
</evidence>
<gene>
    <name evidence="2" type="ORF">GT747_10250</name>
    <name evidence="3" type="ORF">SAMN05444424_0845</name>
</gene>
<evidence type="ECO:0000313" key="5">
    <source>
        <dbReference type="Proteomes" id="UP000474718"/>
    </source>
</evidence>
<evidence type="ECO:0000313" key="3">
    <source>
        <dbReference type="EMBL" id="SHF83190.1"/>
    </source>
</evidence>
<feature type="transmembrane region" description="Helical" evidence="1">
    <location>
        <begin position="12"/>
        <end position="35"/>
    </location>
</feature>
<keyword evidence="1" id="KW-1133">Transmembrane helix</keyword>
<dbReference type="Proteomes" id="UP000184089">
    <property type="component" value="Unassembled WGS sequence"/>
</dbReference>
<dbReference type="Pfam" id="PF11188">
    <property type="entry name" value="DUF2975"/>
    <property type="match status" value="1"/>
</dbReference>
<reference evidence="3" key="2">
    <citation type="submission" date="2016-11" db="EMBL/GenBank/DDBJ databases">
        <authorList>
            <person name="Varghese N."/>
            <person name="Submissions S."/>
        </authorList>
    </citation>
    <scope>NUCLEOTIDE SEQUENCE</scope>
    <source>
        <strain evidence="3">DSM 4029</strain>
    </source>
</reference>
<dbReference type="InterPro" id="IPR021354">
    <property type="entry name" value="DUF2975"/>
</dbReference>
<keyword evidence="1" id="KW-0812">Transmembrane</keyword>
<comment type="caution">
    <text evidence="3">The sequence shown here is derived from an EMBL/GenBank/DDBJ whole genome shotgun (WGS) entry which is preliminary data.</text>
</comment>
<accession>A0AAQ1MBZ8</accession>
<dbReference type="EMBL" id="WWVX01000007">
    <property type="protein sequence ID" value="MZL70133.1"/>
    <property type="molecule type" value="Genomic_DNA"/>
</dbReference>
<protein>
    <submittedName>
        <fullName evidence="2">DUF2975 domain-containing protein</fullName>
    </submittedName>
</protein>
<dbReference type="RefSeq" id="WP_021661225.1">
    <property type="nucleotide sequence ID" value="NZ_FQVY01000001.1"/>
</dbReference>
<keyword evidence="1" id="KW-0472">Membrane</keyword>
<dbReference type="AlphaFoldDB" id="A0AAQ1MBZ8"/>
<feature type="transmembrane region" description="Helical" evidence="1">
    <location>
        <begin position="47"/>
        <end position="69"/>
    </location>
</feature>
<evidence type="ECO:0000256" key="1">
    <source>
        <dbReference type="SAM" id="Phobius"/>
    </source>
</evidence>
<feature type="transmembrane region" description="Helical" evidence="1">
    <location>
        <begin position="95"/>
        <end position="113"/>
    </location>
</feature>
<reference evidence="2 5" key="3">
    <citation type="journal article" date="2019" name="Nat. Med.">
        <title>A library of human gut bacterial isolates paired with longitudinal multiomics data enables mechanistic microbiome research.</title>
        <authorList>
            <person name="Poyet M."/>
            <person name="Groussin M."/>
            <person name="Gibbons S.M."/>
            <person name="Avila-Pacheco J."/>
            <person name="Jiang X."/>
            <person name="Kearney S.M."/>
            <person name="Perrotta A.R."/>
            <person name="Berdy B."/>
            <person name="Zhao S."/>
            <person name="Lieberman T.D."/>
            <person name="Swanson P.K."/>
            <person name="Smith M."/>
            <person name="Roesemann S."/>
            <person name="Alexander J.E."/>
            <person name="Rich S.A."/>
            <person name="Livny J."/>
            <person name="Vlamakis H."/>
            <person name="Clish C."/>
            <person name="Bullock K."/>
            <person name="Deik A."/>
            <person name="Scott J."/>
            <person name="Pierce K.A."/>
            <person name="Xavier R.J."/>
            <person name="Alm E.J."/>
        </authorList>
    </citation>
    <scope>NUCLEOTIDE SEQUENCE [LARGE SCALE GENOMIC DNA]</scope>
    <source>
        <strain evidence="2 5">BIOML-A2</strain>
    </source>
</reference>
<keyword evidence="5" id="KW-1185">Reference proteome</keyword>
<organism evidence="3 4">
    <name type="scientific">Bittarella massiliensis</name>
    <name type="common">ex Durand et al. 2017</name>
    <dbReference type="NCBI Taxonomy" id="1720313"/>
    <lineage>
        <taxon>Bacteria</taxon>
        <taxon>Bacillati</taxon>
        <taxon>Bacillota</taxon>
        <taxon>Clostridia</taxon>
        <taxon>Eubacteriales</taxon>
        <taxon>Oscillospiraceae</taxon>
        <taxon>Bittarella (ex Durand et al. 2017)</taxon>
    </lineage>
</organism>
<reference evidence="4" key="1">
    <citation type="submission" date="2016-11" db="EMBL/GenBank/DDBJ databases">
        <authorList>
            <person name="Jaros S."/>
            <person name="Januszkiewicz K."/>
            <person name="Wedrychowicz H."/>
        </authorList>
    </citation>
    <scope>NUCLEOTIDE SEQUENCE [LARGE SCALE GENOMIC DNA]</scope>
    <source>
        <strain evidence="4">DSM 4029</strain>
    </source>
</reference>
<feature type="transmembrane region" description="Helical" evidence="1">
    <location>
        <begin position="119"/>
        <end position="142"/>
    </location>
</feature>
<evidence type="ECO:0000313" key="4">
    <source>
        <dbReference type="Proteomes" id="UP000184089"/>
    </source>
</evidence>
<dbReference type="Proteomes" id="UP000474718">
    <property type="component" value="Unassembled WGS sequence"/>
</dbReference>
<proteinExistence type="predicted"/>
<sequence length="159" mass="16713">MMCKQLARCCKISLTGGCLCLAAVYLVAVPGVATGLLRQAPELADRFWPWLLLVEATALPCILVALWGWKLTGEIGRGNAFSGESARLVKRASTALLLDAALFLAGNVVYFLLGISHSAVALLALFVCAAAAVFGLAARALAQLVGEAARLREDSELVI</sequence>
<name>A0AAQ1MBZ8_9FIRM</name>